<feature type="region of interest" description="Disordered" evidence="1">
    <location>
        <begin position="624"/>
        <end position="657"/>
    </location>
</feature>
<feature type="region of interest" description="Disordered" evidence="1">
    <location>
        <begin position="1"/>
        <end position="77"/>
    </location>
</feature>
<dbReference type="Gene3D" id="2.20.70.10">
    <property type="match status" value="1"/>
</dbReference>
<dbReference type="SMART" id="SM00456">
    <property type="entry name" value="WW"/>
    <property type="match status" value="1"/>
</dbReference>
<proteinExistence type="predicted"/>
<gene>
    <name evidence="3" type="ORF">CYCCA115_LOCUS16634</name>
</gene>
<feature type="compositionally biased region" description="Basic residues" evidence="1">
    <location>
        <begin position="375"/>
        <end position="393"/>
    </location>
</feature>
<feature type="region of interest" description="Disordered" evidence="1">
    <location>
        <begin position="684"/>
        <end position="711"/>
    </location>
</feature>
<feature type="region of interest" description="Disordered" evidence="1">
    <location>
        <begin position="513"/>
        <end position="587"/>
    </location>
</feature>
<keyword evidence="4" id="KW-1185">Reference proteome</keyword>
<dbReference type="EMBL" id="CAKOGP040001936">
    <property type="protein sequence ID" value="CAJ1957268.1"/>
    <property type="molecule type" value="Genomic_DNA"/>
</dbReference>
<dbReference type="InterPro" id="IPR001202">
    <property type="entry name" value="WW_dom"/>
</dbReference>
<sequence>MATEVEIDPSFQLKPDSELTATQDMPQNTKTYADSNGTRKSPRKKSLMGVFKKKKNMQYETMEDTPATAPSTPEGNEDLEIDLTVNVVSAAGEDPAFGFDADDNNNMMAMDVPDIFPHEGQRTATSDDQNQIVQPAQFKVPTQFEPELEVVLDDTHDKQLQKENEQARKHLETAHQQVGLVSTHTNDLAKDDAVFCTPLNGFYEEPPKAQQPANGFETAESSQDPPLQATKQRAVITTSDLGEEYARHENFEVVLDPSYYSPSEKNGFSEKRGAEAGRITIPTVDNAALEIQRDLEGFERQMKEESREEKSPGTQLESKQLEPLVSHEAPRASPSPLDAGSEELPMGVVEVSIEEPPEVKISVETQPAVQETKPKKEKKSRKMNLGKLTKKVKAMSSRASVKALSSKASKVLKSVPTPVLPSKKDRQEFSPSAEESEKTAEPEKPTKPKALWRAVEDPNSGKFYYYHRNTRETTWSKPQEYMAYEGAMAKYERDRISYEKYHHKPIEELVIDTSINAEGSPSGQDDLSNGTEDQMDDDEVDRLGLKNVEYLEEEPFDEGPSEPKPFDEAYDDPRPLAPLGSQGRVASQFSTMTEKTERINNVTNGSQISHKSQGFSGLEILDEDKREHQSEQSFSGAMRGPRAPRPVPRVSSSHRTRELRVEDLGGSRIAAETFDRRGRVVKGRELSSNEEVSSLSERRPANGTFDQDDTISGLSDVDMDYNMRRDNFNNARHRALDDAIERKDGDLFKALMAGMKASGDGIQKTYPGWNQSEVDRMIARDDWDTVRSYVSAIRGVNSMPHLPTNVAPARFGKNTTDEVASLDTDYSV</sequence>
<dbReference type="AlphaFoldDB" id="A0AAD2FYL0"/>
<dbReference type="PROSITE" id="PS50020">
    <property type="entry name" value="WW_DOMAIN_2"/>
    <property type="match status" value="1"/>
</dbReference>
<feature type="compositionally biased region" description="Polar residues" evidence="1">
    <location>
        <begin position="513"/>
        <end position="532"/>
    </location>
</feature>
<evidence type="ECO:0000259" key="2">
    <source>
        <dbReference type="PROSITE" id="PS50020"/>
    </source>
</evidence>
<feature type="compositionally biased region" description="Acidic residues" evidence="1">
    <location>
        <begin position="550"/>
        <end position="560"/>
    </location>
</feature>
<dbReference type="PROSITE" id="PS01159">
    <property type="entry name" value="WW_DOMAIN_1"/>
    <property type="match status" value="1"/>
</dbReference>
<dbReference type="SUPFAM" id="SSF51045">
    <property type="entry name" value="WW domain"/>
    <property type="match status" value="1"/>
</dbReference>
<organism evidence="3 4">
    <name type="scientific">Cylindrotheca closterium</name>
    <dbReference type="NCBI Taxonomy" id="2856"/>
    <lineage>
        <taxon>Eukaryota</taxon>
        <taxon>Sar</taxon>
        <taxon>Stramenopiles</taxon>
        <taxon>Ochrophyta</taxon>
        <taxon>Bacillariophyta</taxon>
        <taxon>Bacillariophyceae</taxon>
        <taxon>Bacillariophycidae</taxon>
        <taxon>Bacillariales</taxon>
        <taxon>Bacillariaceae</taxon>
        <taxon>Cylindrotheca</taxon>
    </lineage>
</organism>
<feature type="compositionally biased region" description="Polar residues" evidence="1">
    <location>
        <begin position="19"/>
        <end position="39"/>
    </location>
</feature>
<dbReference type="Pfam" id="PF00397">
    <property type="entry name" value="WW"/>
    <property type="match status" value="1"/>
</dbReference>
<feature type="compositionally biased region" description="Basic residues" evidence="1">
    <location>
        <begin position="40"/>
        <end position="56"/>
    </location>
</feature>
<dbReference type="CDD" id="cd00201">
    <property type="entry name" value="WW"/>
    <property type="match status" value="1"/>
</dbReference>
<feature type="compositionally biased region" description="Basic and acidic residues" evidence="1">
    <location>
        <begin position="300"/>
        <end position="311"/>
    </location>
</feature>
<evidence type="ECO:0000313" key="4">
    <source>
        <dbReference type="Proteomes" id="UP001295423"/>
    </source>
</evidence>
<feature type="domain" description="WW" evidence="2">
    <location>
        <begin position="452"/>
        <end position="480"/>
    </location>
</feature>
<reference evidence="3" key="1">
    <citation type="submission" date="2023-08" db="EMBL/GenBank/DDBJ databases">
        <authorList>
            <person name="Audoor S."/>
            <person name="Bilcke G."/>
        </authorList>
    </citation>
    <scope>NUCLEOTIDE SEQUENCE</scope>
</reference>
<evidence type="ECO:0000313" key="3">
    <source>
        <dbReference type="EMBL" id="CAJ1957268.1"/>
    </source>
</evidence>
<comment type="caution">
    <text evidence="3">The sequence shown here is derived from an EMBL/GenBank/DDBJ whole genome shotgun (WGS) entry which is preliminary data.</text>
</comment>
<feature type="compositionally biased region" description="Basic and acidic residues" evidence="1">
    <location>
        <begin position="564"/>
        <end position="574"/>
    </location>
</feature>
<feature type="region of interest" description="Disordered" evidence="1">
    <location>
        <begin position="207"/>
        <end position="231"/>
    </location>
</feature>
<dbReference type="Proteomes" id="UP001295423">
    <property type="component" value="Unassembled WGS sequence"/>
</dbReference>
<protein>
    <recommendedName>
        <fullName evidence="2">WW domain-containing protein</fullName>
    </recommendedName>
</protein>
<accession>A0AAD2FYL0</accession>
<feature type="compositionally biased region" description="Polar residues" evidence="1">
    <location>
        <begin position="219"/>
        <end position="231"/>
    </location>
</feature>
<feature type="region of interest" description="Disordered" evidence="1">
    <location>
        <begin position="300"/>
        <end position="454"/>
    </location>
</feature>
<evidence type="ECO:0000256" key="1">
    <source>
        <dbReference type="SAM" id="MobiDB-lite"/>
    </source>
</evidence>
<feature type="compositionally biased region" description="Low complexity" evidence="1">
    <location>
        <begin position="396"/>
        <end position="415"/>
    </location>
</feature>
<dbReference type="InterPro" id="IPR036020">
    <property type="entry name" value="WW_dom_sf"/>
</dbReference>
<feature type="compositionally biased region" description="Basic and acidic residues" evidence="1">
    <location>
        <begin position="435"/>
        <end position="446"/>
    </location>
</feature>
<name>A0AAD2FYL0_9STRA</name>